<evidence type="ECO:0000313" key="8">
    <source>
        <dbReference type="EMBL" id="PIK52676.1"/>
    </source>
</evidence>
<proteinExistence type="predicted"/>
<organism evidence="8 9">
    <name type="scientific">Stichopus japonicus</name>
    <name type="common">Sea cucumber</name>
    <dbReference type="NCBI Taxonomy" id="307972"/>
    <lineage>
        <taxon>Eukaryota</taxon>
        <taxon>Metazoa</taxon>
        <taxon>Echinodermata</taxon>
        <taxon>Eleutherozoa</taxon>
        <taxon>Echinozoa</taxon>
        <taxon>Holothuroidea</taxon>
        <taxon>Aspidochirotacea</taxon>
        <taxon>Aspidochirotida</taxon>
        <taxon>Stichopodidae</taxon>
        <taxon>Apostichopus</taxon>
    </lineage>
</organism>
<keyword evidence="9" id="KW-1185">Reference proteome</keyword>
<dbReference type="AlphaFoldDB" id="A0A2G8KXD3"/>
<accession>A0A2G8KXD3</accession>
<feature type="transmembrane region" description="Helical" evidence="7">
    <location>
        <begin position="229"/>
        <end position="253"/>
    </location>
</feature>
<sequence length="263" mass="29103">MSILFSCLVRFAKAATTAANTATMTTAGPTITGTNEKMTTNAMTTEDKMTTRMVQTTATPEPNLPTFIYQTVDGEVCMIISINAIISLETQKGDKIQSDIPETASIVKGPEECPKDLETAYIELLWNVEEHDWTLGLSFEAMENDYTLVLVNGSYSEDTDNGTTLINEWEDKDFEFASAPLGNSLHCKDVHLDYIHFVEYKFQPFAQRNDGKFGKVVECSSEEEGLSTMWIIIISVCGGAVLLFALVAIMCCCKSKRDSYQSV</sequence>
<evidence type="ECO:0000256" key="3">
    <source>
        <dbReference type="ARBA" id="ARBA00022729"/>
    </source>
</evidence>
<gene>
    <name evidence="8" type="ORF">BSL78_10443</name>
</gene>
<dbReference type="PANTHER" id="PTHR11506">
    <property type="entry name" value="LYSOSOME-ASSOCIATED MEMBRANE GLYCOPROTEIN"/>
    <property type="match status" value="1"/>
</dbReference>
<dbReference type="InterPro" id="IPR002000">
    <property type="entry name" value="Lysosome-assoc_membr_glycop"/>
</dbReference>
<dbReference type="Gene3D" id="1.20.5.930">
    <property type="entry name" value="Bicelle-embedded integrin alpha(iib) transmembrane segment"/>
    <property type="match status" value="1"/>
</dbReference>
<comment type="subcellular location">
    <subcellularLocation>
        <location evidence="1">Cell membrane</location>
        <topology evidence="1">Single-pass type I membrane protein</topology>
    </subcellularLocation>
</comment>
<evidence type="ECO:0000256" key="5">
    <source>
        <dbReference type="ARBA" id="ARBA00023136"/>
    </source>
</evidence>
<dbReference type="PANTHER" id="PTHR11506:SF35">
    <property type="entry name" value="LYSOSOME-ASSOCIATED MEMBRANE GLYCOPROTEIN 5"/>
    <property type="match status" value="1"/>
</dbReference>
<evidence type="ECO:0000256" key="4">
    <source>
        <dbReference type="ARBA" id="ARBA00022989"/>
    </source>
</evidence>
<evidence type="ECO:0008006" key="10">
    <source>
        <dbReference type="Google" id="ProtNLM"/>
    </source>
</evidence>
<keyword evidence="6" id="KW-0325">Glycoprotein</keyword>
<dbReference type="GO" id="GO:0031902">
    <property type="term" value="C:late endosome membrane"/>
    <property type="evidence" value="ECO:0007669"/>
    <property type="project" value="TreeGrafter"/>
</dbReference>
<dbReference type="GO" id="GO:0005886">
    <property type="term" value="C:plasma membrane"/>
    <property type="evidence" value="ECO:0007669"/>
    <property type="project" value="TreeGrafter"/>
</dbReference>
<evidence type="ECO:0000256" key="2">
    <source>
        <dbReference type="ARBA" id="ARBA00022692"/>
    </source>
</evidence>
<keyword evidence="2 7" id="KW-0812">Transmembrane</keyword>
<dbReference type="GO" id="GO:0005765">
    <property type="term" value="C:lysosomal membrane"/>
    <property type="evidence" value="ECO:0007669"/>
    <property type="project" value="TreeGrafter"/>
</dbReference>
<evidence type="ECO:0000256" key="1">
    <source>
        <dbReference type="ARBA" id="ARBA00004251"/>
    </source>
</evidence>
<dbReference type="EMBL" id="MRZV01000318">
    <property type="protein sequence ID" value="PIK52676.1"/>
    <property type="molecule type" value="Genomic_DNA"/>
</dbReference>
<dbReference type="Proteomes" id="UP000230750">
    <property type="component" value="Unassembled WGS sequence"/>
</dbReference>
<dbReference type="GO" id="GO:0072594">
    <property type="term" value="P:establishment of protein localization to organelle"/>
    <property type="evidence" value="ECO:0007669"/>
    <property type="project" value="TreeGrafter"/>
</dbReference>
<evidence type="ECO:0000256" key="7">
    <source>
        <dbReference type="SAM" id="Phobius"/>
    </source>
</evidence>
<protein>
    <recommendedName>
        <fullName evidence="10">Lysosome-associated membrane glycoprotein 1</fullName>
    </recommendedName>
</protein>
<dbReference type="Gene3D" id="2.40.160.110">
    <property type="match status" value="1"/>
</dbReference>
<reference evidence="8 9" key="1">
    <citation type="journal article" date="2017" name="PLoS Biol.">
        <title>The sea cucumber genome provides insights into morphological evolution and visceral regeneration.</title>
        <authorList>
            <person name="Zhang X."/>
            <person name="Sun L."/>
            <person name="Yuan J."/>
            <person name="Sun Y."/>
            <person name="Gao Y."/>
            <person name="Zhang L."/>
            <person name="Li S."/>
            <person name="Dai H."/>
            <person name="Hamel J.F."/>
            <person name="Liu C."/>
            <person name="Yu Y."/>
            <person name="Liu S."/>
            <person name="Lin W."/>
            <person name="Guo K."/>
            <person name="Jin S."/>
            <person name="Xu P."/>
            <person name="Storey K.B."/>
            <person name="Huan P."/>
            <person name="Zhang T."/>
            <person name="Zhou Y."/>
            <person name="Zhang J."/>
            <person name="Lin C."/>
            <person name="Li X."/>
            <person name="Xing L."/>
            <person name="Huo D."/>
            <person name="Sun M."/>
            <person name="Wang L."/>
            <person name="Mercier A."/>
            <person name="Li F."/>
            <person name="Yang H."/>
            <person name="Xiang J."/>
        </authorList>
    </citation>
    <scope>NUCLEOTIDE SEQUENCE [LARGE SCALE GENOMIC DNA]</scope>
    <source>
        <strain evidence="8">Shaxun</strain>
        <tissue evidence="8">Muscle</tissue>
    </source>
</reference>
<name>A0A2G8KXD3_STIJA</name>
<evidence type="ECO:0000256" key="6">
    <source>
        <dbReference type="ARBA" id="ARBA00023180"/>
    </source>
</evidence>
<keyword evidence="3" id="KW-0732">Signal</keyword>
<keyword evidence="5 7" id="KW-0472">Membrane</keyword>
<keyword evidence="4 7" id="KW-1133">Transmembrane helix</keyword>
<comment type="caution">
    <text evidence="8">The sequence shown here is derived from an EMBL/GenBank/DDBJ whole genome shotgun (WGS) entry which is preliminary data.</text>
</comment>
<evidence type="ECO:0000313" key="9">
    <source>
        <dbReference type="Proteomes" id="UP000230750"/>
    </source>
</evidence>